<name>A0A397SRN9_9GLOM</name>
<protein>
    <submittedName>
        <fullName evidence="2">Uncharacterized protein</fullName>
    </submittedName>
</protein>
<feature type="region of interest" description="Disordered" evidence="1">
    <location>
        <begin position="265"/>
        <end position="300"/>
    </location>
</feature>
<dbReference type="Proteomes" id="UP000265703">
    <property type="component" value="Unassembled WGS sequence"/>
</dbReference>
<sequence>MHNKSVAKNKCQYIEVGLDDTKKSNELSFLPKKLISNKLNTQKFYEEYDVTGPLSKMSQEPVFITSSDKNKEIKRKPTKKIKRVRRNKKTGIENDHLFVLVMTKVGRVRNKKNDKIENNRLLNLVMTKVRRVRNKKTGIKNDHLLILVMTKVGRVRNKKTEIKNDHLLVLVMTKVERIRRNKNDEIENDHLLDLVMIKIMNLAISEEMPDNVQLNLDETFESQKNTVTKTIIPTLLKVLDLTKSGYERSLKTVIKKVVLKYNDGNENTNYSKNKNHRSTSFQKSVLADDEEFDESDESDE</sequence>
<gene>
    <name evidence="2" type="ORF">C1645_827567</name>
</gene>
<organism evidence="2 3">
    <name type="scientific">Glomus cerebriforme</name>
    <dbReference type="NCBI Taxonomy" id="658196"/>
    <lineage>
        <taxon>Eukaryota</taxon>
        <taxon>Fungi</taxon>
        <taxon>Fungi incertae sedis</taxon>
        <taxon>Mucoromycota</taxon>
        <taxon>Glomeromycotina</taxon>
        <taxon>Glomeromycetes</taxon>
        <taxon>Glomerales</taxon>
        <taxon>Glomeraceae</taxon>
        <taxon>Glomus</taxon>
    </lineage>
</organism>
<comment type="caution">
    <text evidence="2">The sequence shown here is derived from an EMBL/GenBank/DDBJ whole genome shotgun (WGS) entry which is preliminary data.</text>
</comment>
<dbReference type="EMBL" id="QKYT01000302">
    <property type="protein sequence ID" value="RIA87569.1"/>
    <property type="molecule type" value="Genomic_DNA"/>
</dbReference>
<dbReference type="AlphaFoldDB" id="A0A397SRN9"/>
<evidence type="ECO:0000313" key="3">
    <source>
        <dbReference type="Proteomes" id="UP000265703"/>
    </source>
</evidence>
<feature type="compositionally biased region" description="Acidic residues" evidence="1">
    <location>
        <begin position="287"/>
        <end position="300"/>
    </location>
</feature>
<feature type="compositionally biased region" description="Polar residues" evidence="1">
    <location>
        <begin position="265"/>
        <end position="283"/>
    </location>
</feature>
<proteinExistence type="predicted"/>
<evidence type="ECO:0000256" key="1">
    <source>
        <dbReference type="SAM" id="MobiDB-lite"/>
    </source>
</evidence>
<accession>A0A397SRN9</accession>
<reference evidence="2 3" key="1">
    <citation type="submission" date="2018-06" db="EMBL/GenBank/DDBJ databases">
        <title>Comparative genomics reveals the genomic features of Rhizophagus irregularis, R. cerebriforme, R. diaphanum and Gigaspora rosea, and their symbiotic lifestyle signature.</title>
        <authorList>
            <person name="Morin E."/>
            <person name="San Clemente H."/>
            <person name="Chen E.C.H."/>
            <person name="De La Providencia I."/>
            <person name="Hainaut M."/>
            <person name="Kuo A."/>
            <person name="Kohler A."/>
            <person name="Murat C."/>
            <person name="Tang N."/>
            <person name="Roy S."/>
            <person name="Loubradou J."/>
            <person name="Henrissat B."/>
            <person name="Grigoriev I.V."/>
            <person name="Corradi N."/>
            <person name="Roux C."/>
            <person name="Martin F.M."/>
        </authorList>
    </citation>
    <scope>NUCLEOTIDE SEQUENCE [LARGE SCALE GENOMIC DNA]</scope>
    <source>
        <strain evidence="2 3">DAOM 227022</strain>
    </source>
</reference>
<keyword evidence="3" id="KW-1185">Reference proteome</keyword>
<evidence type="ECO:0000313" key="2">
    <source>
        <dbReference type="EMBL" id="RIA87569.1"/>
    </source>
</evidence>